<evidence type="ECO:0000256" key="3">
    <source>
        <dbReference type="ARBA" id="ARBA00022723"/>
    </source>
</evidence>
<dbReference type="InterPro" id="IPR051156">
    <property type="entry name" value="Mito/Outer_Membr_Metalloprot"/>
</dbReference>
<comment type="cofactor">
    <cofactor evidence="1">
        <name>Zn(2+)</name>
        <dbReference type="ChEBI" id="CHEBI:29105"/>
    </cofactor>
</comment>
<keyword evidence="5" id="KW-0862">Zinc</keyword>
<dbReference type="Pfam" id="PF13432">
    <property type="entry name" value="TPR_16"/>
    <property type="match status" value="1"/>
</dbReference>
<dbReference type="InterPro" id="IPR011990">
    <property type="entry name" value="TPR-like_helical_dom_sf"/>
</dbReference>
<feature type="domain" description="Peptidase M48" evidence="9">
    <location>
        <begin position="49"/>
        <end position="243"/>
    </location>
</feature>
<evidence type="ECO:0000313" key="11">
    <source>
        <dbReference type="Proteomes" id="UP001223743"/>
    </source>
</evidence>
<dbReference type="InterPro" id="IPR019734">
    <property type="entry name" value="TPR_rpt"/>
</dbReference>
<accession>A0ABU0M2E8</accession>
<dbReference type="Gene3D" id="3.30.2010.10">
    <property type="entry name" value="Metalloproteases ('zincins'), catalytic domain"/>
    <property type="match status" value="1"/>
</dbReference>
<reference evidence="10 11" key="1">
    <citation type="submission" date="2023-07" db="EMBL/GenBank/DDBJ databases">
        <title>Genomic Encyclopedia of Type Strains, Phase IV (KMG-IV): sequencing the most valuable type-strain genomes for metagenomic binning, comparative biology and taxonomic classification.</title>
        <authorList>
            <person name="Goeker M."/>
        </authorList>
    </citation>
    <scope>NUCLEOTIDE SEQUENCE [LARGE SCALE GENOMIC DNA]</scope>
    <source>
        <strain evidence="10 11">B1-1</strain>
    </source>
</reference>
<dbReference type="GO" id="GO:0006508">
    <property type="term" value="P:proteolysis"/>
    <property type="evidence" value="ECO:0007669"/>
    <property type="project" value="UniProtKB-KW"/>
</dbReference>
<feature type="chain" id="PRO_5045842387" evidence="8">
    <location>
        <begin position="35"/>
        <end position="465"/>
    </location>
</feature>
<dbReference type="InterPro" id="IPR001915">
    <property type="entry name" value="Peptidase_M48"/>
</dbReference>
<evidence type="ECO:0000256" key="1">
    <source>
        <dbReference type="ARBA" id="ARBA00001947"/>
    </source>
</evidence>
<dbReference type="CDD" id="cd07324">
    <property type="entry name" value="M48C_Oma1-like"/>
    <property type="match status" value="1"/>
</dbReference>
<dbReference type="PANTHER" id="PTHR22726">
    <property type="entry name" value="METALLOENDOPEPTIDASE OMA1"/>
    <property type="match status" value="1"/>
</dbReference>
<dbReference type="SUPFAM" id="SSF48452">
    <property type="entry name" value="TPR-like"/>
    <property type="match status" value="1"/>
</dbReference>
<evidence type="ECO:0000256" key="2">
    <source>
        <dbReference type="ARBA" id="ARBA00022670"/>
    </source>
</evidence>
<dbReference type="GO" id="GO:0008233">
    <property type="term" value="F:peptidase activity"/>
    <property type="evidence" value="ECO:0007669"/>
    <property type="project" value="UniProtKB-KW"/>
</dbReference>
<keyword evidence="7" id="KW-0802">TPR repeat</keyword>
<dbReference type="PANTHER" id="PTHR22726:SF1">
    <property type="entry name" value="METALLOENDOPEPTIDASE OMA1, MITOCHONDRIAL"/>
    <property type="match status" value="1"/>
</dbReference>
<proteinExistence type="predicted"/>
<gene>
    <name evidence="10" type="ORF">QO015_000651</name>
</gene>
<dbReference type="Pfam" id="PF01435">
    <property type="entry name" value="Peptidase_M48"/>
    <property type="match status" value="1"/>
</dbReference>
<feature type="repeat" description="TPR" evidence="7">
    <location>
        <begin position="325"/>
        <end position="358"/>
    </location>
</feature>
<protein>
    <submittedName>
        <fullName evidence="10">Zn-dependent protease</fullName>
    </submittedName>
</protein>
<feature type="signal peptide" evidence="8">
    <location>
        <begin position="1"/>
        <end position="34"/>
    </location>
</feature>
<keyword evidence="8" id="KW-0732">Signal</keyword>
<keyword evidence="4" id="KW-0378">Hydrolase</keyword>
<evidence type="ECO:0000256" key="6">
    <source>
        <dbReference type="ARBA" id="ARBA00023049"/>
    </source>
</evidence>
<keyword evidence="3" id="KW-0479">Metal-binding</keyword>
<organism evidence="10 11">
    <name type="scientific">Kaistia geumhonensis</name>
    <dbReference type="NCBI Taxonomy" id="410839"/>
    <lineage>
        <taxon>Bacteria</taxon>
        <taxon>Pseudomonadati</taxon>
        <taxon>Pseudomonadota</taxon>
        <taxon>Alphaproteobacteria</taxon>
        <taxon>Hyphomicrobiales</taxon>
        <taxon>Kaistiaceae</taxon>
        <taxon>Kaistia</taxon>
    </lineage>
</organism>
<keyword evidence="6" id="KW-0482">Metalloprotease</keyword>
<dbReference type="Proteomes" id="UP001223743">
    <property type="component" value="Unassembled WGS sequence"/>
</dbReference>
<dbReference type="EMBL" id="JAUSWJ010000001">
    <property type="protein sequence ID" value="MDQ0515038.1"/>
    <property type="molecule type" value="Genomic_DNA"/>
</dbReference>
<evidence type="ECO:0000256" key="8">
    <source>
        <dbReference type="SAM" id="SignalP"/>
    </source>
</evidence>
<evidence type="ECO:0000256" key="5">
    <source>
        <dbReference type="ARBA" id="ARBA00022833"/>
    </source>
</evidence>
<evidence type="ECO:0000256" key="7">
    <source>
        <dbReference type="PROSITE-ProRule" id="PRU00339"/>
    </source>
</evidence>
<comment type="caution">
    <text evidence="10">The sequence shown here is derived from an EMBL/GenBank/DDBJ whole genome shotgun (WGS) entry which is preliminary data.</text>
</comment>
<dbReference type="Gene3D" id="1.25.40.10">
    <property type="entry name" value="Tetratricopeptide repeat domain"/>
    <property type="match status" value="1"/>
</dbReference>
<evidence type="ECO:0000256" key="4">
    <source>
        <dbReference type="ARBA" id="ARBA00022801"/>
    </source>
</evidence>
<keyword evidence="2 10" id="KW-0645">Protease</keyword>
<sequence>MEKMLGAIGRNGRKAVAGLLAATLAATLAIPAEAQSTRSRKFVRDAETEALLQDYVRPIFKAAGIRANSVELFLVQDPAFNAYVPSGRTIVVNTGAIIDSKTPNELIGMLAHETGHLAGDHTARLNEQLANAQTMATLGALAGIGAAVAGAAAGSGEAARAGSGIIAGSGEIARRSVLSYQRSEEMAADQSALIYLKKTQQSAKGMLDTFKRFADNTLFAARTANPYLLSHPLPRERVDMIQREATASPYYNKKDPPALVARHNMVRAKLVGFSGSMDEIMRRYPPSDTSLPAQYARAIAAYRNGNSQAGLKILDGLLKAQPKNPYFWELQGQINLENGRAGQAVPGFRKAVSLAPKSGMLKVLLGQALVETGDPKTTDEAIKNLTVGLQVDPNMGIGYRSLARAYAARGDIALADLATAQGEFAGGNYAAARQHAARAQKGLKPGSPAWIRADDIVSYHPDKPG</sequence>
<keyword evidence="11" id="KW-1185">Reference proteome</keyword>
<dbReference type="PROSITE" id="PS50005">
    <property type="entry name" value="TPR"/>
    <property type="match status" value="1"/>
</dbReference>
<evidence type="ECO:0000313" key="10">
    <source>
        <dbReference type="EMBL" id="MDQ0515038.1"/>
    </source>
</evidence>
<name>A0ABU0M2E8_9HYPH</name>
<evidence type="ECO:0000259" key="9">
    <source>
        <dbReference type="Pfam" id="PF01435"/>
    </source>
</evidence>